<organism evidence="10 11">
    <name type="scientific">Vogesella aquatica</name>
    <dbReference type="NCBI Taxonomy" id="2984206"/>
    <lineage>
        <taxon>Bacteria</taxon>
        <taxon>Pseudomonadati</taxon>
        <taxon>Pseudomonadota</taxon>
        <taxon>Betaproteobacteria</taxon>
        <taxon>Neisseriales</taxon>
        <taxon>Chromobacteriaceae</taxon>
        <taxon>Vogesella</taxon>
    </lineage>
</organism>
<evidence type="ECO:0000256" key="7">
    <source>
        <dbReference type="PROSITE-ProRule" id="PRU01091"/>
    </source>
</evidence>
<dbReference type="CDD" id="cd00383">
    <property type="entry name" value="trans_reg_C"/>
    <property type="match status" value="1"/>
</dbReference>
<dbReference type="Pfam" id="PF00072">
    <property type="entry name" value="Response_reg"/>
    <property type="match status" value="1"/>
</dbReference>
<gene>
    <name evidence="10" type="ORF">PQU95_01005</name>
</gene>
<protein>
    <submittedName>
        <fullName evidence="10">Response regulator</fullName>
    </submittedName>
</protein>
<evidence type="ECO:0000313" key="11">
    <source>
        <dbReference type="Proteomes" id="UP001219956"/>
    </source>
</evidence>
<evidence type="ECO:0000259" key="9">
    <source>
        <dbReference type="PROSITE" id="PS51755"/>
    </source>
</evidence>
<feature type="modified residue" description="4-aspartylphosphate" evidence="6">
    <location>
        <position position="69"/>
    </location>
</feature>
<dbReference type="InterPro" id="IPR036388">
    <property type="entry name" value="WH-like_DNA-bd_sf"/>
</dbReference>
<dbReference type="SUPFAM" id="SSF46894">
    <property type="entry name" value="C-terminal effector domain of the bipartite response regulators"/>
    <property type="match status" value="1"/>
</dbReference>
<dbReference type="EMBL" id="JAQQLF010000001">
    <property type="protein sequence ID" value="MDC7715799.1"/>
    <property type="molecule type" value="Genomic_DNA"/>
</dbReference>
<name>A0ABT5IT97_9NEIS</name>
<dbReference type="InterPro" id="IPR016032">
    <property type="entry name" value="Sig_transdc_resp-reg_C-effctor"/>
</dbReference>
<keyword evidence="1 6" id="KW-0597">Phosphoprotein</keyword>
<dbReference type="PANTHER" id="PTHR48111">
    <property type="entry name" value="REGULATOR OF RPOS"/>
    <property type="match status" value="1"/>
</dbReference>
<dbReference type="SMART" id="SM00448">
    <property type="entry name" value="REC"/>
    <property type="match status" value="1"/>
</dbReference>
<keyword evidence="4 7" id="KW-0238">DNA-binding</keyword>
<dbReference type="Gene3D" id="3.40.50.2300">
    <property type="match status" value="1"/>
</dbReference>
<feature type="domain" description="Response regulatory" evidence="8">
    <location>
        <begin position="20"/>
        <end position="133"/>
    </location>
</feature>
<dbReference type="Gene3D" id="1.10.10.10">
    <property type="entry name" value="Winged helix-like DNA-binding domain superfamily/Winged helix DNA-binding domain"/>
    <property type="match status" value="1"/>
</dbReference>
<dbReference type="Pfam" id="PF00486">
    <property type="entry name" value="Trans_reg_C"/>
    <property type="match status" value="1"/>
</dbReference>
<keyword evidence="2" id="KW-0902">Two-component regulatory system</keyword>
<dbReference type="PANTHER" id="PTHR48111:SF4">
    <property type="entry name" value="DNA-BINDING DUAL TRANSCRIPTIONAL REGULATOR OMPR"/>
    <property type="match status" value="1"/>
</dbReference>
<dbReference type="InterPro" id="IPR039420">
    <property type="entry name" value="WalR-like"/>
</dbReference>
<evidence type="ECO:0000256" key="3">
    <source>
        <dbReference type="ARBA" id="ARBA00023015"/>
    </source>
</evidence>
<sequence>MQHTTDATATPGPFSGDSLRVLVVDDDQAIRELVCQYLGGFAMVAEGAADGREMEAWLARQHFDAIVLDLMLPGENGLSLCKRLRSQSDIPILMMSARNDLTERIISLEIGADDFLSKPFDTRELVARLHSVLRRNRSQARPALPDSGHQRVRFGNWLLNSTLRQLHDPQGTVIPLSSAEFRLLSVLVQRPHTVLDRELLLDLTRGGTVDVFDRSIDILISRLRGKLRDDPRNPALIRTVRGEGYMLDAHISAA</sequence>
<evidence type="ECO:0000259" key="8">
    <source>
        <dbReference type="PROSITE" id="PS50110"/>
    </source>
</evidence>
<dbReference type="Proteomes" id="UP001219956">
    <property type="component" value="Unassembled WGS sequence"/>
</dbReference>
<evidence type="ECO:0000256" key="1">
    <source>
        <dbReference type="ARBA" id="ARBA00022553"/>
    </source>
</evidence>
<dbReference type="PROSITE" id="PS50110">
    <property type="entry name" value="RESPONSE_REGULATORY"/>
    <property type="match status" value="1"/>
</dbReference>
<comment type="caution">
    <text evidence="10">The sequence shown here is derived from an EMBL/GenBank/DDBJ whole genome shotgun (WGS) entry which is preliminary data.</text>
</comment>
<keyword evidence="5" id="KW-0804">Transcription</keyword>
<evidence type="ECO:0000256" key="6">
    <source>
        <dbReference type="PROSITE-ProRule" id="PRU00169"/>
    </source>
</evidence>
<keyword evidence="11" id="KW-1185">Reference proteome</keyword>
<feature type="domain" description="OmpR/PhoB-type" evidence="9">
    <location>
        <begin position="149"/>
        <end position="249"/>
    </location>
</feature>
<dbReference type="PROSITE" id="PS51755">
    <property type="entry name" value="OMPR_PHOB"/>
    <property type="match status" value="1"/>
</dbReference>
<reference evidence="10 11" key="1">
    <citation type="submission" date="2023-01" db="EMBL/GenBank/DDBJ databases">
        <title>Novel species of the genus Vogesella isolated from rivers.</title>
        <authorList>
            <person name="Lu H."/>
        </authorList>
    </citation>
    <scope>NUCLEOTIDE SEQUENCE [LARGE SCALE GENOMIC DNA]</scope>
    <source>
        <strain evidence="10 11">DC21W</strain>
    </source>
</reference>
<evidence type="ECO:0000256" key="4">
    <source>
        <dbReference type="ARBA" id="ARBA00023125"/>
    </source>
</evidence>
<dbReference type="InterPro" id="IPR001867">
    <property type="entry name" value="OmpR/PhoB-type_DNA-bd"/>
</dbReference>
<evidence type="ECO:0000313" key="10">
    <source>
        <dbReference type="EMBL" id="MDC7715799.1"/>
    </source>
</evidence>
<dbReference type="SMART" id="SM00862">
    <property type="entry name" value="Trans_reg_C"/>
    <property type="match status" value="1"/>
</dbReference>
<dbReference type="InterPro" id="IPR011006">
    <property type="entry name" value="CheY-like_superfamily"/>
</dbReference>
<proteinExistence type="predicted"/>
<accession>A0ABT5IT97</accession>
<keyword evidence="3" id="KW-0805">Transcription regulation</keyword>
<dbReference type="InterPro" id="IPR001789">
    <property type="entry name" value="Sig_transdc_resp-reg_receiver"/>
</dbReference>
<dbReference type="SUPFAM" id="SSF52172">
    <property type="entry name" value="CheY-like"/>
    <property type="match status" value="1"/>
</dbReference>
<dbReference type="RefSeq" id="WP_272750281.1">
    <property type="nucleotide sequence ID" value="NZ_JAQQLF010000001.1"/>
</dbReference>
<dbReference type="CDD" id="cd17574">
    <property type="entry name" value="REC_OmpR"/>
    <property type="match status" value="1"/>
</dbReference>
<evidence type="ECO:0000256" key="5">
    <source>
        <dbReference type="ARBA" id="ARBA00023163"/>
    </source>
</evidence>
<feature type="DNA-binding region" description="OmpR/PhoB-type" evidence="7">
    <location>
        <begin position="149"/>
        <end position="249"/>
    </location>
</feature>
<evidence type="ECO:0000256" key="2">
    <source>
        <dbReference type="ARBA" id="ARBA00023012"/>
    </source>
</evidence>